<gene>
    <name evidence="2" type="ORF">DPMN_151998</name>
</gene>
<comment type="caution">
    <text evidence="2">The sequence shown here is derived from an EMBL/GenBank/DDBJ whole genome shotgun (WGS) entry which is preliminary data.</text>
</comment>
<organism evidence="2 3">
    <name type="scientific">Dreissena polymorpha</name>
    <name type="common">Zebra mussel</name>
    <name type="synonym">Mytilus polymorpha</name>
    <dbReference type="NCBI Taxonomy" id="45954"/>
    <lineage>
        <taxon>Eukaryota</taxon>
        <taxon>Metazoa</taxon>
        <taxon>Spiralia</taxon>
        <taxon>Lophotrochozoa</taxon>
        <taxon>Mollusca</taxon>
        <taxon>Bivalvia</taxon>
        <taxon>Autobranchia</taxon>
        <taxon>Heteroconchia</taxon>
        <taxon>Euheterodonta</taxon>
        <taxon>Imparidentia</taxon>
        <taxon>Neoheterodontei</taxon>
        <taxon>Myida</taxon>
        <taxon>Dreissenoidea</taxon>
        <taxon>Dreissenidae</taxon>
        <taxon>Dreissena</taxon>
    </lineage>
</organism>
<keyword evidence="3" id="KW-1185">Reference proteome</keyword>
<dbReference type="AlphaFoldDB" id="A0A9D4FG30"/>
<reference evidence="2" key="2">
    <citation type="submission" date="2020-11" db="EMBL/GenBank/DDBJ databases">
        <authorList>
            <person name="McCartney M.A."/>
            <person name="Auch B."/>
            <person name="Kono T."/>
            <person name="Mallez S."/>
            <person name="Becker A."/>
            <person name="Gohl D.M."/>
            <person name="Silverstein K.A.T."/>
            <person name="Koren S."/>
            <person name="Bechman K.B."/>
            <person name="Herman A."/>
            <person name="Abrahante J.E."/>
            <person name="Garbe J."/>
        </authorList>
    </citation>
    <scope>NUCLEOTIDE SEQUENCE</scope>
    <source>
        <strain evidence="2">Duluth1</strain>
        <tissue evidence="2">Whole animal</tissue>
    </source>
</reference>
<feature type="region of interest" description="Disordered" evidence="1">
    <location>
        <begin position="26"/>
        <end position="45"/>
    </location>
</feature>
<accession>A0A9D4FG30</accession>
<evidence type="ECO:0000313" key="3">
    <source>
        <dbReference type="Proteomes" id="UP000828390"/>
    </source>
</evidence>
<feature type="region of interest" description="Disordered" evidence="1">
    <location>
        <begin position="103"/>
        <end position="140"/>
    </location>
</feature>
<sequence>MFLPTFMMIGQKLENCHYIHLEKNAPSTGSHSETSIETMKTAPPTDGHVFQRIGTTFEINHNIIKTNILTNYMKIGHEIFELGRDFIGIKLLIKFHEDGTRNQMLTDGRTKTGHKSSPEQSALPRYGSGHKSDRRTDSRTDNAKTISLRLWQGIYTHTKFQ</sequence>
<feature type="compositionally biased region" description="Polar residues" evidence="1">
    <location>
        <begin position="26"/>
        <end position="38"/>
    </location>
</feature>
<dbReference type="Proteomes" id="UP000828390">
    <property type="component" value="Unassembled WGS sequence"/>
</dbReference>
<feature type="compositionally biased region" description="Basic and acidic residues" evidence="1">
    <location>
        <begin position="130"/>
        <end position="140"/>
    </location>
</feature>
<name>A0A9D4FG30_DREPO</name>
<dbReference type="EMBL" id="JAIWYP010000007">
    <property type="protein sequence ID" value="KAH3798399.1"/>
    <property type="molecule type" value="Genomic_DNA"/>
</dbReference>
<evidence type="ECO:0000256" key="1">
    <source>
        <dbReference type="SAM" id="MobiDB-lite"/>
    </source>
</evidence>
<evidence type="ECO:0000313" key="2">
    <source>
        <dbReference type="EMBL" id="KAH3798399.1"/>
    </source>
</evidence>
<proteinExistence type="predicted"/>
<reference evidence="2" key="1">
    <citation type="journal article" date="2019" name="bioRxiv">
        <title>The Genome of the Zebra Mussel, Dreissena polymorpha: A Resource for Invasive Species Research.</title>
        <authorList>
            <person name="McCartney M.A."/>
            <person name="Auch B."/>
            <person name="Kono T."/>
            <person name="Mallez S."/>
            <person name="Zhang Y."/>
            <person name="Obille A."/>
            <person name="Becker A."/>
            <person name="Abrahante J.E."/>
            <person name="Garbe J."/>
            <person name="Badalamenti J.P."/>
            <person name="Herman A."/>
            <person name="Mangelson H."/>
            <person name="Liachko I."/>
            <person name="Sullivan S."/>
            <person name="Sone E.D."/>
            <person name="Koren S."/>
            <person name="Silverstein K.A.T."/>
            <person name="Beckman K.B."/>
            <person name="Gohl D.M."/>
        </authorList>
    </citation>
    <scope>NUCLEOTIDE SEQUENCE</scope>
    <source>
        <strain evidence="2">Duluth1</strain>
        <tissue evidence="2">Whole animal</tissue>
    </source>
</reference>
<protein>
    <submittedName>
        <fullName evidence="2">Uncharacterized protein</fullName>
    </submittedName>
</protein>